<gene>
    <name evidence="3" type="ORF">WOLCODRAFT_147810</name>
</gene>
<accession>A0A2H3IWC4</accession>
<reference evidence="3 4" key="1">
    <citation type="journal article" date="2012" name="Science">
        <title>The Paleozoic origin of enzymatic lignin decomposition reconstructed from 31 fungal genomes.</title>
        <authorList>
            <person name="Floudas D."/>
            <person name="Binder M."/>
            <person name="Riley R."/>
            <person name="Barry K."/>
            <person name="Blanchette R.A."/>
            <person name="Henrissat B."/>
            <person name="Martinez A.T."/>
            <person name="Otillar R."/>
            <person name="Spatafora J.W."/>
            <person name="Yadav J.S."/>
            <person name="Aerts A."/>
            <person name="Benoit I."/>
            <person name="Boyd A."/>
            <person name="Carlson A."/>
            <person name="Copeland A."/>
            <person name="Coutinho P.M."/>
            <person name="de Vries R.P."/>
            <person name="Ferreira P."/>
            <person name="Findley K."/>
            <person name="Foster B."/>
            <person name="Gaskell J."/>
            <person name="Glotzer D."/>
            <person name="Gorecki P."/>
            <person name="Heitman J."/>
            <person name="Hesse C."/>
            <person name="Hori C."/>
            <person name="Igarashi K."/>
            <person name="Jurgens J.A."/>
            <person name="Kallen N."/>
            <person name="Kersten P."/>
            <person name="Kohler A."/>
            <person name="Kuees U."/>
            <person name="Kumar T.K.A."/>
            <person name="Kuo A."/>
            <person name="LaButti K."/>
            <person name="Larrondo L.F."/>
            <person name="Lindquist E."/>
            <person name="Ling A."/>
            <person name="Lombard V."/>
            <person name="Lucas S."/>
            <person name="Lundell T."/>
            <person name="Martin R."/>
            <person name="McLaughlin D.J."/>
            <person name="Morgenstern I."/>
            <person name="Morin E."/>
            <person name="Murat C."/>
            <person name="Nagy L.G."/>
            <person name="Nolan M."/>
            <person name="Ohm R.A."/>
            <person name="Patyshakuliyeva A."/>
            <person name="Rokas A."/>
            <person name="Ruiz-Duenas F.J."/>
            <person name="Sabat G."/>
            <person name="Salamov A."/>
            <person name="Samejima M."/>
            <person name="Schmutz J."/>
            <person name="Slot J.C."/>
            <person name="St John F."/>
            <person name="Stenlid J."/>
            <person name="Sun H."/>
            <person name="Sun S."/>
            <person name="Syed K."/>
            <person name="Tsang A."/>
            <person name="Wiebenga A."/>
            <person name="Young D."/>
            <person name="Pisabarro A."/>
            <person name="Eastwood D.C."/>
            <person name="Martin F."/>
            <person name="Cullen D."/>
            <person name="Grigoriev I.V."/>
            <person name="Hibbett D.S."/>
        </authorList>
    </citation>
    <scope>NUCLEOTIDE SEQUENCE [LARGE SCALE GENOMIC DNA]</scope>
    <source>
        <strain evidence="3 4">MD-104</strain>
    </source>
</reference>
<feature type="transmembrane region" description="Helical" evidence="1">
    <location>
        <begin position="237"/>
        <end position="260"/>
    </location>
</feature>
<protein>
    <recommendedName>
        <fullName evidence="2">DUF6534 domain-containing protein</fullName>
    </recommendedName>
</protein>
<feature type="domain" description="DUF6534" evidence="2">
    <location>
        <begin position="171"/>
        <end position="254"/>
    </location>
</feature>
<dbReference type="PANTHER" id="PTHR40465:SF1">
    <property type="entry name" value="DUF6534 DOMAIN-CONTAINING PROTEIN"/>
    <property type="match status" value="1"/>
</dbReference>
<evidence type="ECO:0000256" key="1">
    <source>
        <dbReference type="SAM" id="Phobius"/>
    </source>
</evidence>
<dbReference type="InterPro" id="IPR045339">
    <property type="entry name" value="DUF6534"/>
</dbReference>
<evidence type="ECO:0000313" key="4">
    <source>
        <dbReference type="Proteomes" id="UP000218811"/>
    </source>
</evidence>
<keyword evidence="4" id="KW-1185">Reference proteome</keyword>
<dbReference type="Pfam" id="PF20152">
    <property type="entry name" value="DUF6534"/>
    <property type="match status" value="1"/>
</dbReference>
<dbReference type="STRING" id="742152.A0A2H3IWC4"/>
<dbReference type="OrthoDB" id="3265526at2759"/>
<organism evidence="3 4">
    <name type="scientific">Wolfiporia cocos (strain MD-104)</name>
    <name type="common">Brown rot fungus</name>
    <dbReference type="NCBI Taxonomy" id="742152"/>
    <lineage>
        <taxon>Eukaryota</taxon>
        <taxon>Fungi</taxon>
        <taxon>Dikarya</taxon>
        <taxon>Basidiomycota</taxon>
        <taxon>Agaricomycotina</taxon>
        <taxon>Agaricomycetes</taxon>
        <taxon>Polyporales</taxon>
        <taxon>Phaeolaceae</taxon>
        <taxon>Wolfiporia</taxon>
    </lineage>
</organism>
<evidence type="ECO:0000313" key="3">
    <source>
        <dbReference type="EMBL" id="PCH33725.1"/>
    </source>
</evidence>
<keyword evidence="1" id="KW-0812">Transmembrane</keyword>
<dbReference type="PANTHER" id="PTHR40465">
    <property type="entry name" value="CHROMOSOME 1, WHOLE GENOME SHOTGUN SEQUENCE"/>
    <property type="match status" value="1"/>
</dbReference>
<dbReference type="Proteomes" id="UP000218811">
    <property type="component" value="Unassembled WGS sequence"/>
</dbReference>
<feature type="transmembrane region" description="Helical" evidence="1">
    <location>
        <begin position="164"/>
        <end position="185"/>
    </location>
</feature>
<keyword evidence="1" id="KW-1133">Transmembrane helix</keyword>
<feature type="transmembrane region" description="Helical" evidence="1">
    <location>
        <begin position="122"/>
        <end position="144"/>
    </location>
</feature>
<evidence type="ECO:0000259" key="2">
    <source>
        <dbReference type="Pfam" id="PF20152"/>
    </source>
</evidence>
<keyword evidence="1" id="KW-0472">Membrane</keyword>
<sequence>MPSLDLNESFGCVFIGILVAIALYGVSNAQTMYYFRWYPKDLWALKGLVVLLWAIDTSRTAMAILLMWYYVVAGHGRVSVLEAFPTAYFGSEFALSTLSIFVVQLYYVFSIWRFLRNKRYQNYLTATFLVFVLLSFGSGLGNVLSFTETTNIGSAVWDTRVPAILQHSATFVTDVYISVGLSLILNKSRTGLGKTNYMITRLVMYGITRGVLTALLQFLQLATFAEDLKANPPKLLWALFHFVDGAAYTNSLMALWVHFLTS</sequence>
<feature type="transmembrane region" description="Helical" evidence="1">
    <location>
        <begin position="47"/>
        <end position="73"/>
    </location>
</feature>
<feature type="transmembrane region" description="Helical" evidence="1">
    <location>
        <begin position="93"/>
        <end position="115"/>
    </location>
</feature>
<dbReference type="OMA" id="MAILLMW"/>
<proteinExistence type="predicted"/>
<feature type="transmembrane region" description="Helical" evidence="1">
    <location>
        <begin position="6"/>
        <end position="26"/>
    </location>
</feature>
<dbReference type="EMBL" id="KB467831">
    <property type="protein sequence ID" value="PCH33725.1"/>
    <property type="molecule type" value="Genomic_DNA"/>
</dbReference>
<name>A0A2H3IWC4_WOLCO</name>
<feature type="transmembrane region" description="Helical" evidence="1">
    <location>
        <begin position="206"/>
        <end position="225"/>
    </location>
</feature>
<dbReference type="AlphaFoldDB" id="A0A2H3IWC4"/>